<reference evidence="3" key="1">
    <citation type="journal article" date="2019" name="Int. J. Syst. Evol. Microbiol.">
        <title>The Global Catalogue of Microorganisms (GCM) 10K type strain sequencing project: providing services to taxonomists for standard genome sequencing and annotation.</title>
        <authorList>
            <consortium name="The Broad Institute Genomics Platform"/>
            <consortium name="The Broad Institute Genome Sequencing Center for Infectious Disease"/>
            <person name="Wu L."/>
            <person name="Ma J."/>
        </authorList>
    </citation>
    <scope>NUCLEOTIDE SEQUENCE [LARGE SCALE GENOMIC DNA]</scope>
    <source>
        <strain evidence="3">CCUG 15531</strain>
    </source>
</reference>
<protein>
    <submittedName>
        <fullName evidence="2">Stage III sporulation protein AF</fullName>
    </submittedName>
</protein>
<feature type="transmembrane region" description="Helical" evidence="1">
    <location>
        <begin position="40"/>
        <end position="57"/>
    </location>
</feature>
<accession>A0ABW4MI18</accession>
<keyword evidence="1" id="KW-1133">Transmembrane helix</keyword>
<name>A0ABW4MI18_9BACI</name>
<gene>
    <name evidence="2" type="primary">spoIIIAF</name>
    <name evidence="2" type="ORF">ACFSFW_00450</name>
</gene>
<evidence type="ECO:0000313" key="2">
    <source>
        <dbReference type="EMBL" id="MFD1777146.1"/>
    </source>
</evidence>
<proteinExistence type="predicted"/>
<evidence type="ECO:0000313" key="3">
    <source>
        <dbReference type="Proteomes" id="UP001597227"/>
    </source>
</evidence>
<dbReference type="EMBL" id="JBHUEK010000004">
    <property type="protein sequence ID" value="MFD1777146.1"/>
    <property type="molecule type" value="Genomic_DNA"/>
</dbReference>
<dbReference type="InterPro" id="IPR014245">
    <property type="entry name" value="Spore_III_AF"/>
</dbReference>
<evidence type="ECO:0000256" key="1">
    <source>
        <dbReference type="SAM" id="Phobius"/>
    </source>
</evidence>
<keyword evidence="3" id="KW-1185">Reference proteome</keyword>
<sequence>MRTLSFIAEWITNIILFILLATIVDMLLPGSSMQKYVKMVTGLLLILIILTPLFSLFKSDLDQALLNMNLKPVQSEKNLENLIDLKKKEIQASQRAYILETMAVQLESEVEEELVQNEYDLTVQKVNVSLSSAADSKEIVTLDEMLDDIQSIEVVLSNETAEPDDVAVVKAVEIDTSKQNEPVYKKVDQNNVKAITKTLASRWEIDSEKIVVTVEGGKES</sequence>
<comment type="caution">
    <text evidence="2">The sequence shown here is derived from an EMBL/GenBank/DDBJ whole genome shotgun (WGS) entry which is preliminary data.</text>
</comment>
<organism evidence="2 3">
    <name type="scientific">Fredinandcohnia salidurans</name>
    <dbReference type="NCBI Taxonomy" id="2595041"/>
    <lineage>
        <taxon>Bacteria</taxon>
        <taxon>Bacillati</taxon>
        <taxon>Bacillota</taxon>
        <taxon>Bacilli</taxon>
        <taxon>Bacillales</taxon>
        <taxon>Bacillaceae</taxon>
        <taxon>Fredinandcohnia</taxon>
    </lineage>
</organism>
<keyword evidence="1" id="KW-0472">Membrane</keyword>
<dbReference type="RefSeq" id="WP_388034403.1">
    <property type="nucleotide sequence ID" value="NZ_JBHUEK010000004.1"/>
</dbReference>
<dbReference type="Pfam" id="PF09581">
    <property type="entry name" value="Spore_III_AF"/>
    <property type="match status" value="1"/>
</dbReference>
<keyword evidence="1" id="KW-0812">Transmembrane</keyword>
<dbReference type="Proteomes" id="UP001597227">
    <property type="component" value="Unassembled WGS sequence"/>
</dbReference>
<dbReference type="NCBIfam" id="TIGR02896">
    <property type="entry name" value="spore_III_AF"/>
    <property type="match status" value="1"/>
</dbReference>
<feature type="transmembrane region" description="Helical" evidence="1">
    <location>
        <begin position="6"/>
        <end position="28"/>
    </location>
</feature>